<proteinExistence type="predicted"/>
<evidence type="ECO:0000313" key="2">
    <source>
        <dbReference type="Proteomes" id="UP000765509"/>
    </source>
</evidence>
<dbReference type="Proteomes" id="UP000765509">
    <property type="component" value="Unassembled WGS sequence"/>
</dbReference>
<keyword evidence="2" id="KW-1185">Reference proteome</keyword>
<reference evidence="1" key="1">
    <citation type="submission" date="2021-03" db="EMBL/GenBank/DDBJ databases">
        <title>Draft genome sequence of rust myrtle Austropuccinia psidii MF-1, a brazilian biotype.</title>
        <authorList>
            <person name="Quecine M.C."/>
            <person name="Pachon D.M.R."/>
            <person name="Bonatelli M.L."/>
            <person name="Correr F.H."/>
            <person name="Franceschini L.M."/>
            <person name="Leite T.F."/>
            <person name="Margarido G.R.A."/>
            <person name="Almeida C.A."/>
            <person name="Ferrarezi J.A."/>
            <person name="Labate C.A."/>
        </authorList>
    </citation>
    <scope>NUCLEOTIDE SEQUENCE</scope>
    <source>
        <strain evidence="1">MF-1</strain>
    </source>
</reference>
<organism evidence="1 2">
    <name type="scientific">Austropuccinia psidii MF-1</name>
    <dbReference type="NCBI Taxonomy" id="1389203"/>
    <lineage>
        <taxon>Eukaryota</taxon>
        <taxon>Fungi</taxon>
        <taxon>Dikarya</taxon>
        <taxon>Basidiomycota</taxon>
        <taxon>Pucciniomycotina</taxon>
        <taxon>Pucciniomycetes</taxon>
        <taxon>Pucciniales</taxon>
        <taxon>Sphaerophragmiaceae</taxon>
        <taxon>Austropuccinia</taxon>
    </lineage>
</organism>
<protein>
    <submittedName>
        <fullName evidence="1">Uncharacterized protein</fullName>
    </submittedName>
</protein>
<sequence>MRNHKILTQLPGELEHAVKCRCNQSFTEYEIAKNLQDIRKRKTIERYSPYKVKCFREKQSFRVHNKDKTREKVAEVTKNKNSCQNCGSKNTHNSPNEKKKIYSIGKLPEDSESDSMGDAIRENSDYDLSPIQEFLVEYQEETQFKLQDINLEEVLPQETGTNTHRMHRPY</sequence>
<dbReference type="AlphaFoldDB" id="A0A9Q3BHB3"/>
<gene>
    <name evidence="1" type="ORF">O181_005004</name>
</gene>
<name>A0A9Q3BHB3_9BASI</name>
<comment type="caution">
    <text evidence="1">The sequence shown here is derived from an EMBL/GenBank/DDBJ whole genome shotgun (WGS) entry which is preliminary data.</text>
</comment>
<dbReference type="EMBL" id="AVOT02001003">
    <property type="protein sequence ID" value="MBW0465289.1"/>
    <property type="molecule type" value="Genomic_DNA"/>
</dbReference>
<accession>A0A9Q3BHB3</accession>
<evidence type="ECO:0000313" key="1">
    <source>
        <dbReference type="EMBL" id="MBW0465289.1"/>
    </source>
</evidence>